<dbReference type="EC" id="2.3.1.274" evidence="8 10"/>
<keyword evidence="4 10" id="KW-0808">Transferase</keyword>
<comment type="catalytic activity">
    <reaction evidence="1 10">
        <text>a fatty acyl-[ACP] + phosphate = an acyl phosphate + holo-[ACP]</text>
        <dbReference type="Rhea" id="RHEA:42292"/>
        <dbReference type="Rhea" id="RHEA-COMP:9685"/>
        <dbReference type="Rhea" id="RHEA-COMP:14125"/>
        <dbReference type="ChEBI" id="CHEBI:43474"/>
        <dbReference type="ChEBI" id="CHEBI:59918"/>
        <dbReference type="ChEBI" id="CHEBI:64479"/>
        <dbReference type="ChEBI" id="CHEBI:138651"/>
        <dbReference type="EC" id="2.3.1.274"/>
    </reaction>
</comment>
<dbReference type="PIRSF" id="PIRSF002465">
    <property type="entry name" value="Phsphlp_syn_PlsX"/>
    <property type="match status" value="1"/>
</dbReference>
<keyword evidence="7 10" id="KW-1208">Phospholipid metabolism</keyword>
<evidence type="ECO:0000256" key="1">
    <source>
        <dbReference type="ARBA" id="ARBA00001232"/>
    </source>
</evidence>
<comment type="similarity">
    <text evidence="10">Belongs to the PlsX family.</text>
</comment>
<evidence type="ECO:0000256" key="10">
    <source>
        <dbReference type="HAMAP-Rule" id="MF_00019"/>
    </source>
</evidence>
<evidence type="ECO:0000256" key="2">
    <source>
        <dbReference type="ARBA" id="ARBA00022490"/>
    </source>
</evidence>
<comment type="caution">
    <text evidence="12">The sequence shown here is derived from an EMBL/GenBank/DDBJ whole genome shotgun (WGS) entry which is preliminary data.</text>
</comment>
<name>A0ABW3ZEV5_9RHOB</name>
<dbReference type="EMBL" id="JBHTMU010000006">
    <property type="protein sequence ID" value="MFD1341735.1"/>
    <property type="molecule type" value="Genomic_DNA"/>
</dbReference>
<evidence type="ECO:0000256" key="4">
    <source>
        <dbReference type="ARBA" id="ARBA00022679"/>
    </source>
</evidence>
<evidence type="ECO:0000256" key="8">
    <source>
        <dbReference type="ARBA" id="ARBA00024069"/>
    </source>
</evidence>
<evidence type="ECO:0000256" key="6">
    <source>
        <dbReference type="ARBA" id="ARBA00023209"/>
    </source>
</evidence>
<comment type="subcellular location">
    <subcellularLocation>
        <location evidence="10">Cytoplasm</location>
    </subcellularLocation>
    <text evidence="10">Associated with the membrane possibly through PlsY.</text>
</comment>
<keyword evidence="3 10" id="KW-0444">Lipid biosynthesis</keyword>
<dbReference type="SUPFAM" id="SSF53659">
    <property type="entry name" value="Isocitrate/Isopropylmalate dehydrogenase-like"/>
    <property type="match status" value="1"/>
</dbReference>
<evidence type="ECO:0000256" key="9">
    <source>
        <dbReference type="ARBA" id="ARBA00046608"/>
    </source>
</evidence>
<keyword evidence="6 10" id="KW-0594">Phospholipid biosynthesis</keyword>
<feature type="region of interest" description="Disordered" evidence="11">
    <location>
        <begin position="356"/>
        <end position="381"/>
    </location>
</feature>
<dbReference type="RefSeq" id="WP_386801803.1">
    <property type="nucleotide sequence ID" value="NZ_JBHTMU010000006.1"/>
</dbReference>
<evidence type="ECO:0000256" key="11">
    <source>
        <dbReference type="SAM" id="MobiDB-lite"/>
    </source>
</evidence>
<comment type="function">
    <text evidence="10">Catalyzes the reversible formation of acyl-phosphate (acyl-PO(4)) from acyl-[acyl-carrier-protein] (acyl-ACP). This enzyme utilizes acyl-ACP as fatty acyl donor, but not acyl-CoA.</text>
</comment>
<reference evidence="13" key="1">
    <citation type="journal article" date="2019" name="Int. J. Syst. Evol. Microbiol.">
        <title>The Global Catalogue of Microorganisms (GCM) 10K type strain sequencing project: providing services to taxonomists for standard genome sequencing and annotation.</title>
        <authorList>
            <consortium name="The Broad Institute Genomics Platform"/>
            <consortium name="The Broad Institute Genome Sequencing Center for Infectious Disease"/>
            <person name="Wu L."/>
            <person name="Ma J."/>
        </authorList>
    </citation>
    <scope>NUCLEOTIDE SEQUENCE [LARGE SCALE GENOMIC DNA]</scope>
    <source>
        <strain evidence="13">CCUG 62953</strain>
    </source>
</reference>
<dbReference type="Gene3D" id="3.40.718.10">
    <property type="entry name" value="Isopropylmalate Dehydrogenase"/>
    <property type="match status" value="1"/>
</dbReference>
<keyword evidence="12" id="KW-0012">Acyltransferase</keyword>
<protein>
    <recommendedName>
        <fullName evidence="8 10">Phosphate acyltransferase</fullName>
        <ecNumber evidence="8 10">2.3.1.274</ecNumber>
    </recommendedName>
    <alternativeName>
        <fullName evidence="10">Acyl-ACP phosphotransacylase</fullName>
    </alternativeName>
    <alternativeName>
        <fullName evidence="10">Acyl-[acyl-carrier-protein]--phosphate acyltransferase</fullName>
    </alternativeName>
    <alternativeName>
        <fullName evidence="10">Phosphate-acyl-ACP acyltransferase</fullName>
    </alternativeName>
</protein>
<gene>
    <name evidence="10 12" type="primary">plsX</name>
    <name evidence="12" type="ORF">ACFQ4E_04815</name>
</gene>
<evidence type="ECO:0000256" key="7">
    <source>
        <dbReference type="ARBA" id="ARBA00023264"/>
    </source>
</evidence>
<dbReference type="Proteomes" id="UP001597135">
    <property type="component" value="Unassembled WGS sequence"/>
</dbReference>
<keyword evidence="5 10" id="KW-0443">Lipid metabolism</keyword>
<evidence type="ECO:0000256" key="3">
    <source>
        <dbReference type="ARBA" id="ARBA00022516"/>
    </source>
</evidence>
<dbReference type="PANTHER" id="PTHR30100:SF1">
    <property type="entry name" value="PHOSPHATE ACYLTRANSFERASE"/>
    <property type="match status" value="1"/>
</dbReference>
<feature type="compositionally biased region" description="Low complexity" evidence="11">
    <location>
        <begin position="356"/>
        <end position="370"/>
    </location>
</feature>
<dbReference type="Pfam" id="PF02504">
    <property type="entry name" value="FA_synthesis"/>
    <property type="match status" value="1"/>
</dbReference>
<keyword evidence="13" id="KW-1185">Reference proteome</keyword>
<dbReference type="InterPro" id="IPR003664">
    <property type="entry name" value="FA_synthesis"/>
</dbReference>
<dbReference type="PANTHER" id="PTHR30100">
    <property type="entry name" value="FATTY ACID/PHOSPHOLIPID SYNTHESIS PROTEIN PLSX"/>
    <property type="match status" value="1"/>
</dbReference>
<feature type="compositionally biased region" description="Acidic residues" evidence="11">
    <location>
        <begin position="371"/>
        <end position="381"/>
    </location>
</feature>
<evidence type="ECO:0000256" key="5">
    <source>
        <dbReference type="ARBA" id="ARBA00023098"/>
    </source>
</evidence>
<comment type="pathway">
    <text evidence="10">Lipid metabolism; phospholipid metabolism.</text>
</comment>
<organism evidence="12 13">
    <name type="scientific">Litorisediminicola beolgyonensis</name>
    <dbReference type="NCBI Taxonomy" id="1173614"/>
    <lineage>
        <taxon>Bacteria</taxon>
        <taxon>Pseudomonadati</taxon>
        <taxon>Pseudomonadota</taxon>
        <taxon>Alphaproteobacteria</taxon>
        <taxon>Rhodobacterales</taxon>
        <taxon>Paracoccaceae</taxon>
        <taxon>Litorisediminicola</taxon>
    </lineage>
</organism>
<dbReference type="NCBIfam" id="TIGR00182">
    <property type="entry name" value="plsX"/>
    <property type="match status" value="1"/>
</dbReference>
<dbReference type="HAMAP" id="MF_00019">
    <property type="entry name" value="PlsX"/>
    <property type="match status" value="1"/>
</dbReference>
<evidence type="ECO:0000313" key="13">
    <source>
        <dbReference type="Proteomes" id="UP001597135"/>
    </source>
</evidence>
<comment type="subunit">
    <text evidence="9 10">Homodimer. Probably interacts with PlsY.</text>
</comment>
<proteinExistence type="inferred from homology"/>
<keyword evidence="2 10" id="KW-0963">Cytoplasm</keyword>
<dbReference type="GO" id="GO:0043811">
    <property type="term" value="F:phosphate:acyl-[acyl carrier protein] acyltransferase activity"/>
    <property type="evidence" value="ECO:0007669"/>
    <property type="project" value="UniProtKB-EC"/>
</dbReference>
<sequence length="381" mass="40227">MTASQDRKTKADGPVVLSIDAMGGDEGPEAVVEGICASAEKNADLHFLLHGPRDTLERLVEKRADILAGRVQIRDADGVVSMTDKPSQVMRNGKGTSMWSAIDAVRDGEATVAVSCGNTGALMALSMVRLRKLPGVNRPAIAILWPSRNPQGFNVMLDVGADIRADAEDLLQYALMGISYARNGLSLERPRVGLLNVGTEEHKGRAELKEAHDLIARAAGDANYEFVGFVEGGDIPGNVCDVIVTDGFTGNIALKTGEGTASLIGDLLREAFNYSLPSRLASVLALGSLKRLKKRIDPRRVNGGVFLGLNGTVVKSHGAADATGVSAAVKLAFRLAESGFSDKLAARVASATEQVQDIQAEAQAEAQAGEDTPEEPEESRS</sequence>
<accession>A0ABW3ZEV5</accession>
<evidence type="ECO:0000313" key="12">
    <source>
        <dbReference type="EMBL" id="MFD1341735.1"/>
    </source>
</evidence>
<dbReference type="InterPro" id="IPR012281">
    <property type="entry name" value="Phospholipid_synth_PlsX-like"/>
</dbReference>